<feature type="domain" description="PAS" evidence="17">
    <location>
        <begin position="458"/>
        <end position="503"/>
    </location>
</feature>
<sequence>MRASFRTRILITIGCILLLSAGSIAYFAQNHAQRAVLDSADRHGIDLMNAVLLTIENEYRSLEFHRHITVERRKVSLKDVVIVAMSHLKELYGEVQRGKISESVARREALEQLRQLRYANGVGYFWVNDLSEPIPKVLMHPILPEQEDGRSAVDDKYYRATQGHEHLLVLIAKLIRRDQEGFVNYRWNKPTSQGVTEEQPKISYVRLFKPWNWVVGSGVYLDDIEAEVQQRLDEILVELKRTFSRVHVAQNGYMFIFDGQGNTLIHPDARGEFADHGFPNAGQFKRAAATPNVPIEYHWHHPRYAGAQHAKRAYVSYFEPLDWYIVSTMYLDDLAHSGYELRRDILMVSGLVLLVAAMVSYLFSYSLTRPLLLLTDVARRIEHSQDMDISVPICGASETRELGQVLQNMLASMKGLLHDKEAAMRAIEVSNNDLIAANKQLAREMVERQEAQQALENNEQKYRSLFELSYDAIVLADCDSHQILDSNHAAEEMFGYSHDEMQGMVPKDFSPINQADGSLSELKVSEKISRLIHEGHQFFEWTHKKRDGTLFQAEVHLTLIPLDGKQAMLAVVRDVTQRKYAEAALVNALADAESSRDKIDAILKAISDGLIVVDPLGRIILINQSAQDWLGLPEGETLNRQVATVLHDNDLSVLVGSILAGESLSRHCEVEVPIADQERNRLMAVQVTAVQNDDKEISGTLILLRDITRERELDQLKNEFISSAAHELNTPLTVIMGFAELLVNREYRQSITLEQQQEFLETIRNKGEVLTSIVDDLLKLEQLEFGQSIQLQYHCFDLQLDIMTLVKHYEKTYTDHRFIVMVEPCELWADQERVGQVLDNLLSNAVKFSPPQTRIHISLQMKNHQAVITVRDEGIGMEQKNIDKVFDKFFRIDGSTTSKGGLGLGLTVAKSIIDAHHGSIRVDSEVDRGTTVTLTLPCQNRGEEHD</sequence>
<keyword evidence="8" id="KW-0547">Nucleotide-binding</keyword>
<dbReference type="SMART" id="SM00091">
    <property type="entry name" value="PAS"/>
    <property type="match status" value="2"/>
</dbReference>
<dbReference type="EC" id="2.7.13.3" evidence="3"/>
<dbReference type="GO" id="GO:0005886">
    <property type="term" value="C:plasma membrane"/>
    <property type="evidence" value="ECO:0007669"/>
    <property type="project" value="UniProtKB-SubCell"/>
</dbReference>
<evidence type="ECO:0000259" key="18">
    <source>
        <dbReference type="PROSITE" id="PS50113"/>
    </source>
</evidence>
<keyword evidence="7 15" id="KW-0812">Transmembrane</keyword>
<dbReference type="InterPro" id="IPR003661">
    <property type="entry name" value="HisK_dim/P_dom"/>
</dbReference>
<comment type="catalytic activity">
    <reaction evidence="1">
        <text>ATP + protein L-histidine = ADP + protein N-phospho-L-histidine.</text>
        <dbReference type="EC" id="2.7.13.3"/>
    </reaction>
</comment>
<dbReference type="InterPro" id="IPR004010">
    <property type="entry name" value="Double_Cache_2"/>
</dbReference>
<dbReference type="CDD" id="cd18774">
    <property type="entry name" value="PDC2_HK_sensor"/>
    <property type="match status" value="1"/>
</dbReference>
<accession>Q1JYM1</accession>
<dbReference type="PANTHER" id="PTHR42878">
    <property type="entry name" value="TWO-COMPONENT HISTIDINE KINASE"/>
    <property type="match status" value="1"/>
</dbReference>
<dbReference type="GO" id="GO:0006355">
    <property type="term" value="P:regulation of DNA-templated transcription"/>
    <property type="evidence" value="ECO:0007669"/>
    <property type="project" value="InterPro"/>
</dbReference>
<evidence type="ECO:0000256" key="2">
    <source>
        <dbReference type="ARBA" id="ARBA00004651"/>
    </source>
</evidence>
<evidence type="ECO:0000259" key="16">
    <source>
        <dbReference type="PROSITE" id="PS50109"/>
    </source>
</evidence>
<evidence type="ECO:0000256" key="12">
    <source>
        <dbReference type="ARBA" id="ARBA00023012"/>
    </source>
</evidence>
<keyword evidence="21" id="KW-1185">Reference proteome</keyword>
<dbReference type="InterPro" id="IPR005467">
    <property type="entry name" value="His_kinase_dom"/>
</dbReference>
<dbReference type="InterPro" id="IPR035965">
    <property type="entry name" value="PAS-like_dom_sf"/>
</dbReference>
<feature type="domain" description="PAC" evidence="18">
    <location>
        <begin position="537"/>
        <end position="587"/>
    </location>
</feature>
<evidence type="ECO:0000256" key="9">
    <source>
        <dbReference type="ARBA" id="ARBA00022777"/>
    </source>
</evidence>
<dbReference type="SMART" id="SM01049">
    <property type="entry name" value="Cache_2"/>
    <property type="match status" value="1"/>
</dbReference>
<dbReference type="InterPro" id="IPR050351">
    <property type="entry name" value="BphY/WalK/GraS-like"/>
</dbReference>
<dbReference type="Pfam" id="PF08269">
    <property type="entry name" value="dCache_2"/>
    <property type="match status" value="1"/>
</dbReference>
<reference evidence="20" key="1">
    <citation type="submission" date="2006-05" db="EMBL/GenBank/DDBJ databases">
        <title>Annotation of the draft genome assembly of Desulfuromonas acetoxidans DSM 684.</title>
        <authorList>
            <consortium name="US DOE Joint Genome Institute (JGI-ORNL)"/>
            <person name="Larimer F."/>
            <person name="Land M."/>
            <person name="Hauser L."/>
        </authorList>
    </citation>
    <scope>NUCLEOTIDE SEQUENCE [LARGE SCALE GENOMIC DNA]</scope>
    <source>
        <strain evidence="20">DSM 684</strain>
    </source>
</reference>
<feature type="transmembrane region" description="Helical" evidence="15">
    <location>
        <begin position="345"/>
        <end position="363"/>
    </location>
</feature>
<evidence type="ECO:0000259" key="17">
    <source>
        <dbReference type="PROSITE" id="PS50112"/>
    </source>
</evidence>
<proteinExistence type="predicted"/>
<dbReference type="InterPro" id="IPR004358">
    <property type="entry name" value="Sig_transdc_His_kin-like_C"/>
</dbReference>
<dbReference type="FunFam" id="3.30.565.10:FF:000006">
    <property type="entry name" value="Sensor histidine kinase WalK"/>
    <property type="match status" value="1"/>
</dbReference>
<evidence type="ECO:0000313" key="20">
    <source>
        <dbReference type="EMBL" id="EAT15394.1"/>
    </source>
</evidence>
<dbReference type="GO" id="GO:0000155">
    <property type="term" value="F:phosphorelay sensor kinase activity"/>
    <property type="evidence" value="ECO:0007669"/>
    <property type="project" value="InterPro"/>
</dbReference>
<keyword evidence="5" id="KW-0597">Phosphoprotein</keyword>
<dbReference type="InterPro" id="IPR003660">
    <property type="entry name" value="HAMP_dom"/>
</dbReference>
<dbReference type="PROSITE" id="PS50885">
    <property type="entry name" value="HAMP"/>
    <property type="match status" value="1"/>
</dbReference>
<name>Q1JYM1_DESA6</name>
<evidence type="ECO:0000256" key="14">
    <source>
        <dbReference type="SAM" id="Coils"/>
    </source>
</evidence>
<dbReference type="Gene3D" id="3.30.565.10">
    <property type="entry name" value="Histidine kinase-like ATPase, C-terminal domain"/>
    <property type="match status" value="1"/>
</dbReference>
<evidence type="ECO:0000256" key="15">
    <source>
        <dbReference type="SAM" id="Phobius"/>
    </source>
</evidence>
<evidence type="ECO:0000256" key="5">
    <source>
        <dbReference type="ARBA" id="ARBA00022553"/>
    </source>
</evidence>
<keyword evidence="10" id="KW-0067">ATP-binding</keyword>
<gene>
    <name evidence="20" type="ORF">Dace_1058</name>
</gene>
<dbReference type="InterPro" id="IPR003594">
    <property type="entry name" value="HATPase_dom"/>
</dbReference>
<keyword evidence="9 20" id="KW-0418">Kinase</keyword>
<comment type="caution">
    <text evidence="20">The sequence shown here is derived from an EMBL/GenBank/DDBJ whole genome shotgun (WGS) entry which is preliminary data.</text>
</comment>
<organism evidence="20 21">
    <name type="scientific">Desulfuromonas acetoxidans (strain DSM 684 / 11070)</name>
    <dbReference type="NCBI Taxonomy" id="281689"/>
    <lineage>
        <taxon>Bacteria</taxon>
        <taxon>Pseudomonadati</taxon>
        <taxon>Thermodesulfobacteriota</taxon>
        <taxon>Desulfuromonadia</taxon>
        <taxon>Desulfuromonadales</taxon>
        <taxon>Desulfuromonadaceae</taxon>
        <taxon>Desulfuromonas</taxon>
    </lineage>
</organism>
<protein>
    <recommendedName>
        <fullName evidence="3">histidine kinase</fullName>
        <ecNumber evidence="3">2.7.13.3</ecNumber>
    </recommendedName>
</protein>
<evidence type="ECO:0000256" key="4">
    <source>
        <dbReference type="ARBA" id="ARBA00022475"/>
    </source>
</evidence>
<dbReference type="InterPro" id="IPR000014">
    <property type="entry name" value="PAS"/>
</dbReference>
<dbReference type="GO" id="GO:0000156">
    <property type="term" value="F:phosphorelay response regulator activity"/>
    <property type="evidence" value="ECO:0007669"/>
    <property type="project" value="TreeGrafter"/>
</dbReference>
<keyword evidence="11 15" id="KW-1133">Transmembrane helix</keyword>
<feature type="domain" description="PAS" evidence="17">
    <location>
        <begin position="595"/>
        <end position="650"/>
    </location>
</feature>
<evidence type="ECO:0000313" key="21">
    <source>
        <dbReference type="Proteomes" id="UP000005695"/>
    </source>
</evidence>
<comment type="subcellular location">
    <subcellularLocation>
        <location evidence="2">Cell membrane</location>
        <topology evidence="2">Multi-pass membrane protein</topology>
    </subcellularLocation>
</comment>
<dbReference type="AlphaFoldDB" id="Q1JYM1"/>
<dbReference type="SMART" id="SM00387">
    <property type="entry name" value="HATPase_c"/>
    <property type="match status" value="1"/>
</dbReference>
<dbReference type="Pfam" id="PF13426">
    <property type="entry name" value="PAS_9"/>
    <property type="match status" value="1"/>
</dbReference>
<dbReference type="InterPro" id="IPR033480">
    <property type="entry name" value="sCache_2"/>
</dbReference>
<dbReference type="InterPro" id="IPR036097">
    <property type="entry name" value="HisK_dim/P_sf"/>
</dbReference>
<dbReference type="Pfam" id="PF00512">
    <property type="entry name" value="HisKA"/>
    <property type="match status" value="1"/>
</dbReference>
<dbReference type="NCBIfam" id="TIGR00229">
    <property type="entry name" value="sensory_box"/>
    <property type="match status" value="2"/>
</dbReference>
<dbReference type="Gene3D" id="1.10.287.130">
    <property type="match status" value="1"/>
</dbReference>
<dbReference type="Gene3D" id="6.10.340.10">
    <property type="match status" value="1"/>
</dbReference>
<evidence type="ECO:0000256" key="8">
    <source>
        <dbReference type="ARBA" id="ARBA00022741"/>
    </source>
</evidence>
<keyword evidence="12" id="KW-0902">Two-component regulatory system</keyword>
<dbReference type="CDD" id="cd00130">
    <property type="entry name" value="PAS"/>
    <property type="match status" value="2"/>
</dbReference>
<dbReference type="Gene3D" id="3.30.450.20">
    <property type="entry name" value="PAS domain"/>
    <property type="match status" value="4"/>
</dbReference>
<dbReference type="SMART" id="SM00388">
    <property type="entry name" value="HisKA"/>
    <property type="match status" value="1"/>
</dbReference>
<dbReference type="SMART" id="SM00086">
    <property type="entry name" value="PAC"/>
    <property type="match status" value="2"/>
</dbReference>
<dbReference type="Proteomes" id="UP000005695">
    <property type="component" value="Unassembled WGS sequence"/>
</dbReference>
<keyword evidence="13 15" id="KW-0472">Membrane</keyword>
<evidence type="ECO:0000256" key="13">
    <source>
        <dbReference type="ARBA" id="ARBA00023136"/>
    </source>
</evidence>
<evidence type="ECO:0000256" key="10">
    <source>
        <dbReference type="ARBA" id="ARBA00022840"/>
    </source>
</evidence>
<evidence type="ECO:0000256" key="3">
    <source>
        <dbReference type="ARBA" id="ARBA00012438"/>
    </source>
</evidence>
<keyword evidence="4" id="KW-1003">Cell membrane</keyword>
<dbReference type="PANTHER" id="PTHR42878:SF7">
    <property type="entry name" value="SENSOR HISTIDINE KINASE GLRK"/>
    <property type="match status" value="1"/>
</dbReference>
<dbReference type="EMBL" id="AAEW02000011">
    <property type="protein sequence ID" value="EAT15394.1"/>
    <property type="molecule type" value="Genomic_DNA"/>
</dbReference>
<feature type="domain" description="Histidine kinase" evidence="16">
    <location>
        <begin position="723"/>
        <end position="940"/>
    </location>
</feature>
<dbReference type="Pfam" id="PF00989">
    <property type="entry name" value="PAS"/>
    <property type="match status" value="1"/>
</dbReference>
<dbReference type="InterPro" id="IPR036890">
    <property type="entry name" value="HATPase_C_sf"/>
</dbReference>
<evidence type="ECO:0000256" key="11">
    <source>
        <dbReference type="ARBA" id="ARBA00022989"/>
    </source>
</evidence>
<dbReference type="RefSeq" id="WP_006001066.1">
    <property type="nucleotide sequence ID" value="NZ_AAEW02000011.1"/>
</dbReference>
<dbReference type="PROSITE" id="PS50112">
    <property type="entry name" value="PAS"/>
    <property type="match status" value="2"/>
</dbReference>
<evidence type="ECO:0000256" key="1">
    <source>
        <dbReference type="ARBA" id="ARBA00000085"/>
    </source>
</evidence>
<feature type="coiled-coil region" evidence="14">
    <location>
        <begin position="434"/>
        <end position="468"/>
    </location>
</feature>
<feature type="domain" description="HAMP" evidence="19">
    <location>
        <begin position="365"/>
        <end position="418"/>
    </location>
</feature>
<dbReference type="InterPro" id="IPR000700">
    <property type="entry name" value="PAS-assoc_C"/>
</dbReference>
<dbReference type="PROSITE" id="PS50109">
    <property type="entry name" value="HIS_KIN"/>
    <property type="match status" value="1"/>
</dbReference>
<dbReference type="InterPro" id="IPR013767">
    <property type="entry name" value="PAS_fold"/>
</dbReference>
<dbReference type="OrthoDB" id="5342753at2"/>
<dbReference type="Pfam" id="PF02518">
    <property type="entry name" value="HATPase_c"/>
    <property type="match status" value="1"/>
</dbReference>
<keyword evidence="6" id="KW-0808">Transferase</keyword>
<dbReference type="SUPFAM" id="SSF55874">
    <property type="entry name" value="ATPase domain of HSP90 chaperone/DNA topoisomerase II/histidine kinase"/>
    <property type="match status" value="1"/>
</dbReference>
<dbReference type="GO" id="GO:0030295">
    <property type="term" value="F:protein kinase activator activity"/>
    <property type="evidence" value="ECO:0007669"/>
    <property type="project" value="TreeGrafter"/>
</dbReference>
<dbReference type="PRINTS" id="PR00344">
    <property type="entry name" value="BCTRLSENSOR"/>
</dbReference>
<evidence type="ECO:0000256" key="7">
    <source>
        <dbReference type="ARBA" id="ARBA00022692"/>
    </source>
</evidence>
<dbReference type="SUPFAM" id="SSF47384">
    <property type="entry name" value="Homodimeric domain of signal transducing histidine kinase"/>
    <property type="match status" value="1"/>
</dbReference>
<evidence type="ECO:0000259" key="19">
    <source>
        <dbReference type="PROSITE" id="PS50885"/>
    </source>
</evidence>
<dbReference type="PROSITE" id="PS50113">
    <property type="entry name" value="PAC"/>
    <property type="match status" value="1"/>
</dbReference>
<dbReference type="GO" id="GO:0007234">
    <property type="term" value="P:osmosensory signaling via phosphorelay pathway"/>
    <property type="evidence" value="ECO:0007669"/>
    <property type="project" value="TreeGrafter"/>
</dbReference>
<dbReference type="CDD" id="cd00082">
    <property type="entry name" value="HisKA"/>
    <property type="match status" value="1"/>
</dbReference>
<keyword evidence="14" id="KW-0175">Coiled coil</keyword>
<evidence type="ECO:0000256" key="6">
    <source>
        <dbReference type="ARBA" id="ARBA00022679"/>
    </source>
</evidence>
<dbReference type="InterPro" id="IPR001610">
    <property type="entry name" value="PAC"/>
</dbReference>
<dbReference type="SUPFAM" id="SSF55785">
    <property type="entry name" value="PYP-like sensor domain (PAS domain)"/>
    <property type="match status" value="2"/>
</dbReference>
<reference evidence="20" key="2">
    <citation type="submission" date="2006-05" db="EMBL/GenBank/DDBJ databases">
        <title>Sequencing of the draft genome and assembly of Desulfuromonas acetoxidans DSM 684.</title>
        <authorList>
            <consortium name="US DOE Joint Genome Institute (JGI-PGF)"/>
            <person name="Copeland A."/>
            <person name="Lucas S."/>
            <person name="Lapidus A."/>
            <person name="Barry K."/>
            <person name="Detter J.C."/>
            <person name="Glavina del Rio T."/>
            <person name="Hammon N."/>
            <person name="Israni S."/>
            <person name="Dalin E."/>
            <person name="Tice H."/>
            <person name="Bruce D."/>
            <person name="Pitluck S."/>
            <person name="Richardson P."/>
        </authorList>
    </citation>
    <scope>NUCLEOTIDE SEQUENCE [LARGE SCALE GENOMIC DNA]</scope>
    <source>
        <strain evidence="20">DSM 684</strain>
    </source>
</reference>